<evidence type="ECO:0000256" key="1">
    <source>
        <dbReference type="SAM" id="Phobius"/>
    </source>
</evidence>
<gene>
    <name evidence="2" type="ORF">MPEBLZ_02087</name>
</gene>
<sequence length="161" mass="18462">MIAIVFGLGLLNLINNNNLSEFDAHIWSAYFLGIFSFVALVPYILNIIELLKPSTLIEKLAKRITVENILSAFKDVKNFKERQYYPVVDMEKDSIQPIIDIVRSSMISYDYETVRYGLKTIGNSTKCMLNDEFLDEKSESEISKHIFHNFTTIGKIAADKK</sequence>
<organism evidence="2 3">
    <name type="scientific">Candidatus Methanoperedens nitratireducens</name>
    <dbReference type="NCBI Taxonomy" id="1392998"/>
    <lineage>
        <taxon>Archaea</taxon>
        <taxon>Methanobacteriati</taxon>
        <taxon>Methanobacteriota</taxon>
        <taxon>Stenosarchaea group</taxon>
        <taxon>Methanomicrobia</taxon>
        <taxon>Methanosarcinales</taxon>
        <taxon>ANME-2 cluster</taxon>
        <taxon>Candidatus Methanoperedentaceae</taxon>
        <taxon>Candidatus Methanoperedens</taxon>
    </lineage>
</organism>
<reference evidence="2 3" key="1">
    <citation type="submission" date="2015-09" db="EMBL/GenBank/DDBJ databases">
        <title>A metagenomics-based metabolic model of nitrate-dependent anaerobic oxidation of methane by Methanoperedens-like archaea.</title>
        <authorList>
            <person name="Arshad A."/>
            <person name="Speth D.R."/>
            <person name="De Graaf R.M."/>
            <person name="Op Den Camp H.J."/>
            <person name="Jetten M.S."/>
            <person name="Welte C.U."/>
        </authorList>
    </citation>
    <scope>NUCLEOTIDE SEQUENCE [LARGE SCALE GENOMIC DNA]</scope>
</reference>
<dbReference type="AlphaFoldDB" id="A0A0P8A9Q9"/>
<evidence type="ECO:0000313" key="2">
    <source>
        <dbReference type="EMBL" id="KPQ43366.1"/>
    </source>
</evidence>
<keyword evidence="1" id="KW-0472">Membrane</keyword>
<keyword evidence="1" id="KW-1133">Transmembrane helix</keyword>
<protein>
    <submittedName>
        <fullName evidence="2">Uncharacterized protein</fullName>
    </submittedName>
</protein>
<comment type="caution">
    <text evidence="2">The sequence shown here is derived from an EMBL/GenBank/DDBJ whole genome shotgun (WGS) entry which is preliminary data.</text>
</comment>
<dbReference type="EMBL" id="LKCM01000154">
    <property type="protein sequence ID" value="KPQ43366.1"/>
    <property type="molecule type" value="Genomic_DNA"/>
</dbReference>
<evidence type="ECO:0000313" key="3">
    <source>
        <dbReference type="Proteomes" id="UP000050360"/>
    </source>
</evidence>
<accession>A0A0P8A9Q9</accession>
<feature type="transmembrane region" description="Helical" evidence="1">
    <location>
        <begin position="26"/>
        <end position="45"/>
    </location>
</feature>
<proteinExistence type="predicted"/>
<name>A0A0P8A9Q9_9EURY</name>
<keyword evidence="1" id="KW-0812">Transmembrane</keyword>
<dbReference type="Proteomes" id="UP000050360">
    <property type="component" value="Unassembled WGS sequence"/>
</dbReference>